<name>A0ABW2UGN1_9RHOB</name>
<protein>
    <submittedName>
        <fullName evidence="3">DUF4168 domain-containing protein</fullName>
    </submittedName>
</protein>
<dbReference type="InterPro" id="IPR025433">
    <property type="entry name" value="DUF4168"/>
</dbReference>
<gene>
    <name evidence="3" type="ORF">ACFQXB_06440</name>
</gene>
<keyword evidence="4" id="KW-1185">Reference proteome</keyword>
<proteinExistence type="predicted"/>
<dbReference type="Proteomes" id="UP001596516">
    <property type="component" value="Unassembled WGS sequence"/>
</dbReference>
<feature type="domain" description="DUF4168" evidence="2">
    <location>
        <begin position="50"/>
        <end position="124"/>
    </location>
</feature>
<organism evidence="3 4">
    <name type="scientific">Plastorhodobacter daqingensis</name>
    <dbReference type="NCBI Taxonomy" id="1387281"/>
    <lineage>
        <taxon>Bacteria</taxon>
        <taxon>Pseudomonadati</taxon>
        <taxon>Pseudomonadota</taxon>
        <taxon>Alphaproteobacteria</taxon>
        <taxon>Rhodobacterales</taxon>
        <taxon>Paracoccaceae</taxon>
        <taxon>Plastorhodobacter</taxon>
    </lineage>
</organism>
<evidence type="ECO:0000259" key="2">
    <source>
        <dbReference type="Pfam" id="PF13767"/>
    </source>
</evidence>
<evidence type="ECO:0000313" key="3">
    <source>
        <dbReference type="EMBL" id="MFC7703827.1"/>
    </source>
</evidence>
<reference evidence="4" key="1">
    <citation type="journal article" date="2019" name="Int. J. Syst. Evol. Microbiol.">
        <title>The Global Catalogue of Microorganisms (GCM) 10K type strain sequencing project: providing services to taxonomists for standard genome sequencing and annotation.</title>
        <authorList>
            <consortium name="The Broad Institute Genomics Platform"/>
            <consortium name="The Broad Institute Genome Sequencing Center for Infectious Disease"/>
            <person name="Wu L."/>
            <person name="Ma J."/>
        </authorList>
    </citation>
    <scope>NUCLEOTIDE SEQUENCE [LARGE SCALE GENOMIC DNA]</scope>
    <source>
        <strain evidence="4">CGMCC 1.12750</strain>
    </source>
</reference>
<evidence type="ECO:0000256" key="1">
    <source>
        <dbReference type="SAM" id="SignalP"/>
    </source>
</evidence>
<comment type="caution">
    <text evidence="3">The sequence shown here is derived from an EMBL/GenBank/DDBJ whole genome shotgun (WGS) entry which is preliminary data.</text>
</comment>
<feature type="signal peptide" evidence="1">
    <location>
        <begin position="1"/>
        <end position="28"/>
    </location>
</feature>
<feature type="chain" id="PRO_5045968292" evidence="1">
    <location>
        <begin position="29"/>
        <end position="142"/>
    </location>
</feature>
<accession>A0ABW2UGN1</accession>
<sequence length="142" mass="14922">MQFTKTFSTATFALGLGLAAPLATPLMAQDAVAPEAQSSVEAAGAQFSVEQLTAFVSAALAVNEVDQRYQAQVMEAQDPATQQELIESANAEMIQAVEDTPGITLEEYMQIGQAAEADAELNARLIAMVQDAQGTAPATRTE</sequence>
<keyword evidence="1" id="KW-0732">Signal</keyword>
<dbReference type="Pfam" id="PF13767">
    <property type="entry name" value="DUF4168"/>
    <property type="match status" value="1"/>
</dbReference>
<dbReference type="EMBL" id="JBHTFQ010000003">
    <property type="protein sequence ID" value="MFC7703827.1"/>
    <property type="molecule type" value="Genomic_DNA"/>
</dbReference>
<dbReference type="RefSeq" id="WP_377400916.1">
    <property type="nucleotide sequence ID" value="NZ_JBHTFQ010000003.1"/>
</dbReference>
<evidence type="ECO:0000313" key="4">
    <source>
        <dbReference type="Proteomes" id="UP001596516"/>
    </source>
</evidence>